<proteinExistence type="predicted"/>
<dbReference type="GO" id="GO:0005096">
    <property type="term" value="F:GTPase activator activity"/>
    <property type="evidence" value="ECO:0007669"/>
    <property type="project" value="TreeGrafter"/>
</dbReference>
<organism evidence="3 4">
    <name type="scientific">Rotaria magnacalcarata</name>
    <dbReference type="NCBI Taxonomy" id="392030"/>
    <lineage>
        <taxon>Eukaryota</taxon>
        <taxon>Metazoa</taxon>
        <taxon>Spiralia</taxon>
        <taxon>Gnathifera</taxon>
        <taxon>Rotifera</taxon>
        <taxon>Eurotatoria</taxon>
        <taxon>Bdelloidea</taxon>
        <taxon>Philodinida</taxon>
        <taxon>Philodinidae</taxon>
        <taxon>Rotaria</taxon>
    </lineage>
</organism>
<feature type="compositionally biased region" description="Basic and acidic residues" evidence="1">
    <location>
        <begin position="1376"/>
        <end position="1386"/>
    </location>
</feature>
<dbReference type="SMART" id="SM00324">
    <property type="entry name" value="RhoGAP"/>
    <property type="match status" value="1"/>
</dbReference>
<feature type="compositionally biased region" description="Polar residues" evidence="1">
    <location>
        <begin position="1132"/>
        <end position="1147"/>
    </location>
</feature>
<dbReference type="PROSITE" id="PS50238">
    <property type="entry name" value="RHOGAP"/>
    <property type="match status" value="1"/>
</dbReference>
<dbReference type="Proteomes" id="UP000663887">
    <property type="component" value="Unassembled WGS sequence"/>
</dbReference>
<feature type="domain" description="Rho-GAP" evidence="2">
    <location>
        <begin position="1503"/>
        <end position="1692"/>
    </location>
</feature>
<dbReference type="PANTHER" id="PTHR46005">
    <property type="entry name" value="RHO GTPASE-ACTIVATING PROTEIN 190"/>
    <property type="match status" value="1"/>
</dbReference>
<dbReference type="SUPFAM" id="SSF52540">
    <property type="entry name" value="P-loop containing nucleoside triphosphate hydrolases"/>
    <property type="match status" value="1"/>
</dbReference>
<protein>
    <recommendedName>
        <fullName evidence="2">Rho-GAP domain-containing protein</fullName>
    </recommendedName>
</protein>
<dbReference type="Gene3D" id="1.10.10.440">
    <property type="entry name" value="FF domain"/>
    <property type="match status" value="1"/>
</dbReference>
<feature type="compositionally biased region" description="Polar residues" evidence="1">
    <location>
        <begin position="1243"/>
        <end position="1256"/>
    </location>
</feature>
<evidence type="ECO:0000313" key="3">
    <source>
        <dbReference type="EMBL" id="CAF2126085.1"/>
    </source>
</evidence>
<dbReference type="GO" id="GO:0008361">
    <property type="term" value="P:regulation of cell size"/>
    <property type="evidence" value="ECO:0007669"/>
    <property type="project" value="TreeGrafter"/>
</dbReference>
<evidence type="ECO:0000256" key="1">
    <source>
        <dbReference type="SAM" id="MobiDB-lite"/>
    </source>
</evidence>
<sequence length="1698" mass="195386">MSKTTAIVSSGFTSSALSPPIYTLAVVSINPLSGKSSLCKRLIDSNIDNYRLFSLKNKSINKQNLAAWFYWGTVKHRRSDEKREALFHLIEHSTIAIDDNEQYDNYIKRITSLTLRPEEKFHNDSDYPQIKTFPKDKITIDAFLCIHDLSSTRQISELLFLLHALYKTRRPVIIITTKNDLIDNQSDLALQFEQSIRHSSSSDSHFLLNTPIIHTSSNEHINIQGVLELALYACDEPMLLSSKKSSNATAQMSKYIPSSYKDAYTNEQSLKHVIQAEYKTLLTRHVSDHQLGSWMKFYTTWEHHTSIKNFIDMFGKQQAEHLYDEHIDELKKAARQKLIDEKLIPIVELLVTDQKAKLSRNWDYVRLQMQKHPSYSSTVISSSMWSDSEYNNGNNSSSLIIPDDILDTVEARLRFESYINSRQLEQARRANCRSFFDLLNRFADAGLVQYGHSYEKDCVYFLGRECYESLNAQDRLRVFAFHQSYLYRLLCLKFVELLFESFEIFIITFQKMNSATTDKLNDRKITTLTIDDIFEKEIIQQIKHDPRYQSLNNRETDRHRLIMCHCHFLYDCIYRSPTKNMHHLIKQRKRSFKRRKSSQSLYSHNINFDENFCPYTRKSIPHSNENEGISKKKIDIRCPMEETCADVRIMNEFFSIMPMKKNMHKNILICGYENDMNNCLRILSNDSSLMNDYQVNLWTLNNLKTQSINGTDFHFNATKIVCMKFYLGCLIVSPTGREILEDFISQKRFHININTIPTVNLHFPISNDSNRHIPNDIAIEQLRLSVEQLLLNDKNFSNKNPFDLRILLCFMCGGENDDVERFFSQLSARFSLMVTNQYGDFSFIINAFLGRSNRKIQFIPVSYHSLLTIKLIDFDGFILLHDQDRKAAVNTMTYLEKHISTTLENELSKTPDDNPEMDNTRLTRPPIYILGCIKDLSLSNIKNYPLSDYCVQYHHGTIRNFVESHLLPFLNQCWIGKTANKSENDYFQNQHLLVGVTSYFDRVTYSSASDLMTSSFERSRRQLINGSVNDRAGSLVLSSKSNEHSPRHQSTTLTPTNPEQTFSYRSYPYLSTSNNGVESTMVPTTPVDPSVTNLGLMSPSSVSTSSISDSQHQQFKKSTSMRFAKLMEHPTDGTSYQSSPSNANNESPLRKNQRINEISSKLSSSQDMRFHLYKHRTAPQVKVPLATPEIIEFNESIATPFSIQQHYDKSLVFANHNTDDVNPVNSSSSSPPTTNQNNSSTVDESITDSSKQTRATDSSVDSSSDELLQNQPESSTTLNNINSQINNQQQQQQQHNPVTLQRKVSDRKSKRVRAKQNDVTGLTSSTELLKKTGSDDEVLVDDDKRLQQQFQKKKRRPSFKKRKKAFHDQAQTDSGIDSRMEPKDTGKVSIAPEPLSSSNVVISNEDDSSVGDYTKDSKNTSIEELEERPTANWIRRQLQYFAQSRRDKNEFKTRSPAATVTSVSSPPLPSFKATMTATPPNPYGNASPLASLENSHHHAHNRLSLNRCIQSTESGVPLFIEKCIQFIEEYGLAIEGLYRVSGFKNQVELVINKLTEDPSYDLRLLHVPASAVATALKDMMRKLDEPLLSLELFYECQNLTIDQLREQNFMLLRKAFSRTSELKYRTIKFIFKHLHFVSQHAASTHMDSSNLAVLWWPNLFQPQFRDLRTAEQTCQKTKPLIQAIIDNYSIIFSLDERK</sequence>
<dbReference type="InterPro" id="IPR000198">
    <property type="entry name" value="RhoGAP_dom"/>
</dbReference>
<feature type="compositionally biased region" description="Basic residues" evidence="1">
    <location>
        <begin position="1351"/>
        <end position="1365"/>
    </location>
</feature>
<feature type="compositionally biased region" description="Low complexity" evidence="1">
    <location>
        <begin position="1221"/>
        <end position="1242"/>
    </location>
</feature>
<dbReference type="PANTHER" id="PTHR46005:SF4">
    <property type="entry name" value="RHO GTPASE-ACTIVATING PROTEIN 190"/>
    <property type="match status" value="1"/>
</dbReference>
<dbReference type="EMBL" id="CAJNRG010010801">
    <property type="protein sequence ID" value="CAF2126085.1"/>
    <property type="molecule type" value="Genomic_DNA"/>
</dbReference>
<dbReference type="InterPro" id="IPR008936">
    <property type="entry name" value="Rho_GTPase_activation_prot"/>
</dbReference>
<feature type="compositionally biased region" description="Low complexity" evidence="1">
    <location>
        <begin position="1279"/>
        <end position="1294"/>
    </location>
</feature>
<dbReference type="InterPro" id="IPR051978">
    <property type="entry name" value="Rho-GAP_domain"/>
</dbReference>
<comment type="caution">
    <text evidence="3">The sequence shown here is derived from an EMBL/GenBank/DDBJ whole genome shotgun (WGS) entry which is preliminary data.</text>
</comment>
<reference evidence="3" key="1">
    <citation type="submission" date="2021-02" db="EMBL/GenBank/DDBJ databases">
        <authorList>
            <person name="Nowell W R."/>
        </authorList>
    </citation>
    <scope>NUCLEOTIDE SEQUENCE</scope>
</reference>
<dbReference type="Gene3D" id="1.10.555.10">
    <property type="entry name" value="Rho GTPase activation protein"/>
    <property type="match status" value="1"/>
</dbReference>
<evidence type="ECO:0000313" key="4">
    <source>
        <dbReference type="Proteomes" id="UP000663887"/>
    </source>
</evidence>
<dbReference type="InterPro" id="IPR027417">
    <property type="entry name" value="P-loop_NTPase"/>
</dbReference>
<feature type="region of interest" description="Disordered" evidence="1">
    <location>
        <begin position="1038"/>
        <end position="1061"/>
    </location>
</feature>
<name>A0A816VWU6_9BILA</name>
<accession>A0A816VWU6</accession>
<dbReference type="Pfam" id="PF00620">
    <property type="entry name" value="RhoGAP"/>
    <property type="match status" value="1"/>
</dbReference>
<dbReference type="GO" id="GO:0050770">
    <property type="term" value="P:regulation of axonogenesis"/>
    <property type="evidence" value="ECO:0007669"/>
    <property type="project" value="TreeGrafter"/>
</dbReference>
<dbReference type="InterPro" id="IPR036517">
    <property type="entry name" value="FF_domain_sf"/>
</dbReference>
<evidence type="ECO:0000259" key="2">
    <source>
        <dbReference type="PROSITE" id="PS50238"/>
    </source>
</evidence>
<feature type="compositionally biased region" description="Polar residues" evidence="1">
    <location>
        <begin position="1266"/>
        <end position="1278"/>
    </location>
</feature>
<dbReference type="SUPFAM" id="SSF48350">
    <property type="entry name" value="GTPase activation domain, GAP"/>
    <property type="match status" value="1"/>
</dbReference>
<gene>
    <name evidence="3" type="ORF">XDN619_LOCUS23784</name>
</gene>
<feature type="region of interest" description="Disordered" evidence="1">
    <location>
        <begin position="1130"/>
        <end position="1152"/>
    </location>
</feature>
<feature type="compositionally biased region" description="Polar residues" evidence="1">
    <location>
        <begin position="1048"/>
        <end position="1061"/>
    </location>
</feature>
<feature type="region of interest" description="Disordered" evidence="1">
    <location>
        <begin position="1445"/>
        <end position="1495"/>
    </location>
</feature>
<feature type="region of interest" description="Disordered" evidence="1">
    <location>
        <begin position="1218"/>
        <end position="1325"/>
    </location>
</feature>
<dbReference type="Gene3D" id="3.40.50.300">
    <property type="entry name" value="P-loop containing nucleotide triphosphate hydrolases"/>
    <property type="match status" value="1"/>
</dbReference>
<feature type="region of interest" description="Disordered" evidence="1">
    <location>
        <begin position="1348"/>
        <end position="1424"/>
    </location>
</feature>
<dbReference type="GO" id="GO:0007266">
    <property type="term" value="P:Rho protein signal transduction"/>
    <property type="evidence" value="ECO:0007669"/>
    <property type="project" value="TreeGrafter"/>
</dbReference>
<dbReference type="GO" id="GO:0005829">
    <property type="term" value="C:cytosol"/>
    <property type="evidence" value="ECO:0007669"/>
    <property type="project" value="TreeGrafter"/>
</dbReference>